<evidence type="ECO:0000256" key="7">
    <source>
        <dbReference type="ARBA" id="ARBA00023317"/>
    </source>
</evidence>
<keyword evidence="10" id="KW-1185">Reference proteome</keyword>
<evidence type="ECO:0000313" key="10">
    <source>
        <dbReference type="Proteomes" id="UP001431776"/>
    </source>
</evidence>
<dbReference type="HAMAP" id="MF_01404">
    <property type="entry name" value="PvlArgDC"/>
    <property type="match status" value="1"/>
</dbReference>
<dbReference type="GO" id="GO:0006527">
    <property type="term" value="P:L-arginine catabolic process"/>
    <property type="evidence" value="ECO:0007669"/>
    <property type="project" value="InterPro"/>
</dbReference>
<evidence type="ECO:0000256" key="1">
    <source>
        <dbReference type="ARBA" id="ARBA00001928"/>
    </source>
</evidence>
<dbReference type="EMBL" id="JASCXX010000038">
    <property type="protein sequence ID" value="MDI6451515.1"/>
    <property type="molecule type" value="Genomic_DNA"/>
</dbReference>
<dbReference type="PANTHER" id="PTHR40438:SF1">
    <property type="entry name" value="PYRUVOYL-DEPENDENT ARGININE DECARBOXYLASE"/>
    <property type="match status" value="1"/>
</dbReference>
<protein>
    <recommendedName>
        <fullName evidence="4">Pyruvoyl-dependent arginine decarboxylase AaxB</fullName>
        <ecNumber evidence="3">4.1.1.19</ecNumber>
    </recommendedName>
</protein>
<dbReference type="InterPro" id="IPR002724">
    <property type="entry name" value="Pyruvoyl-dep_arg_deCO2ase"/>
</dbReference>
<evidence type="ECO:0000256" key="3">
    <source>
        <dbReference type="ARBA" id="ARBA00012426"/>
    </source>
</evidence>
<comment type="caution">
    <text evidence="9">The sequence shown here is derived from an EMBL/GenBank/DDBJ whole genome shotgun (WGS) entry which is preliminary data.</text>
</comment>
<dbReference type="NCBIfam" id="TIGR00286">
    <property type="entry name" value="pyruvoyl-dependent arginine decarboxylase"/>
    <property type="match status" value="1"/>
</dbReference>
<evidence type="ECO:0000256" key="2">
    <source>
        <dbReference type="ARBA" id="ARBA00008611"/>
    </source>
</evidence>
<keyword evidence="6 9" id="KW-0456">Lyase</keyword>
<gene>
    <name evidence="9" type="ORF">QJ522_20810</name>
</gene>
<dbReference type="SFLD" id="SFLDS00055">
    <property type="entry name" value="Pyruvoyl-Dependent_Histidine/A"/>
    <property type="match status" value="1"/>
</dbReference>
<sequence>MNRSMIPTKAFLTRGVGRHRYRLKSFEEALRSAGVAQQNLVQVSSIVPPKCRFIGQKEGLEKLSPGQICYCVMARTDTNEHGRLIASAIGVAIPKESSQWGYLSEVHEYGMNRQQASEMAEDLAADMLGTTLGLEVDPDQAWSEKEQVYKASGLIIRASSMTQTARGQRGHWTTAVALAVFLFEGDESLL</sequence>
<evidence type="ECO:0000256" key="8">
    <source>
        <dbReference type="ARBA" id="ARBA00049309"/>
    </source>
</evidence>
<comment type="catalytic activity">
    <reaction evidence="8">
        <text>L-arginine + H(+) = agmatine + CO2</text>
        <dbReference type="Rhea" id="RHEA:17641"/>
        <dbReference type="ChEBI" id="CHEBI:15378"/>
        <dbReference type="ChEBI" id="CHEBI:16526"/>
        <dbReference type="ChEBI" id="CHEBI:32682"/>
        <dbReference type="ChEBI" id="CHEBI:58145"/>
        <dbReference type="EC" id="4.1.1.19"/>
    </reaction>
</comment>
<organism evidence="9 10">
    <name type="scientific">Anaerobaca lacustris</name>
    <dbReference type="NCBI Taxonomy" id="3044600"/>
    <lineage>
        <taxon>Bacteria</taxon>
        <taxon>Pseudomonadati</taxon>
        <taxon>Planctomycetota</taxon>
        <taxon>Phycisphaerae</taxon>
        <taxon>Sedimentisphaerales</taxon>
        <taxon>Anaerobacaceae</taxon>
        <taxon>Anaerobaca</taxon>
    </lineage>
</organism>
<dbReference type="Proteomes" id="UP001431776">
    <property type="component" value="Unassembled WGS sequence"/>
</dbReference>
<dbReference type="AlphaFoldDB" id="A0AAW6U0U4"/>
<evidence type="ECO:0000256" key="6">
    <source>
        <dbReference type="ARBA" id="ARBA00023239"/>
    </source>
</evidence>
<dbReference type="Pfam" id="PF01862">
    <property type="entry name" value="PvlArgDC"/>
    <property type="match status" value="1"/>
</dbReference>
<comment type="similarity">
    <text evidence="2">Belongs to the pyruvoyl-dependent arginine decarboxylase family.</text>
</comment>
<dbReference type="InterPro" id="IPR016105">
    <property type="entry name" value="Pyr-dep_his/arg-deCO2ase_sand"/>
</dbReference>
<evidence type="ECO:0000313" key="9">
    <source>
        <dbReference type="EMBL" id="MDI6451515.1"/>
    </source>
</evidence>
<dbReference type="PIRSF" id="PIRSF005216">
    <property type="entry name" value="Pyruvoyl-dep_arg_deCO2ase"/>
    <property type="match status" value="1"/>
</dbReference>
<dbReference type="PANTHER" id="PTHR40438">
    <property type="entry name" value="PYRUVOYL-DEPENDENT ARGININE DECARBOXYLASE"/>
    <property type="match status" value="1"/>
</dbReference>
<dbReference type="Gene3D" id="3.50.20.10">
    <property type="entry name" value="Pyruvoyl-Dependent Histidine Decarboxylase, subunit B"/>
    <property type="match status" value="1"/>
</dbReference>
<proteinExistence type="inferred from homology"/>
<dbReference type="RefSeq" id="WP_349246923.1">
    <property type="nucleotide sequence ID" value="NZ_JASCXX010000038.1"/>
</dbReference>
<dbReference type="GO" id="GO:0008792">
    <property type="term" value="F:arginine decarboxylase activity"/>
    <property type="evidence" value="ECO:0007669"/>
    <property type="project" value="UniProtKB-EC"/>
</dbReference>
<keyword evidence="7" id="KW-0670">Pyruvate</keyword>
<name>A0AAW6U0U4_9BACT</name>
<keyword evidence="5" id="KW-0210">Decarboxylase</keyword>
<dbReference type="Gene3D" id="3.30.60.30">
    <property type="match status" value="1"/>
</dbReference>
<evidence type="ECO:0000256" key="5">
    <source>
        <dbReference type="ARBA" id="ARBA00022793"/>
    </source>
</evidence>
<dbReference type="InterPro" id="IPR016104">
    <property type="entry name" value="Pyr-dep_his/arg-deCO2ase"/>
</dbReference>
<dbReference type="EC" id="4.1.1.19" evidence="3"/>
<reference evidence="9" key="1">
    <citation type="submission" date="2023-05" db="EMBL/GenBank/DDBJ databases">
        <title>Anaerotaeda fermentans gen. nov., sp. nov., a novel anaerobic planctomycete of the new family within the order Sedimentisphaerales isolated from Taman Peninsula, Russia.</title>
        <authorList>
            <person name="Khomyakova M.A."/>
            <person name="Merkel A.Y."/>
            <person name="Slobodkin A.I."/>
        </authorList>
    </citation>
    <scope>NUCLEOTIDE SEQUENCE</scope>
    <source>
        <strain evidence="9">M17dextr</strain>
    </source>
</reference>
<accession>A0AAW6U0U4</accession>
<dbReference type="SFLD" id="SFLDG01170">
    <property type="entry name" value="Pyruvoyl-dependent_arginine_de"/>
    <property type="match status" value="1"/>
</dbReference>
<evidence type="ECO:0000256" key="4">
    <source>
        <dbReference type="ARBA" id="ARBA00014727"/>
    </source>
</evidence>
<dbReference type="SUPFAM" id="SSF56271">
    <property type="entry name" value="Pyruvoyl-dependent histidine and arginine decarboxylases"/>
    <property type="match status" value="1"/>
</dbReference>
<comment type="cofactor">
    <cofactor evidence="1">
        <name>pyruvate</name>
        <dbReference type="ChEBI" id="CHEBI:15361"/>
    </cofactor>
</comment>